<gene>
    <name evidence="2" type="ORF">CFOL_v3_03679</name>
</gene>
<feature type="non-terminal residue" evidence="2">
    <location>
        <position position="345"/>
    </location>
</feature>
<protein>
    <submittedName>
        <fullName evidence="2">Zf-RVT domain-containing protein</fullName>
    </submittedName>
</protein>
<feature type="domain" description="Reverse transcriptase zinc-binding" evidence="1">
    <location>
        <begin position="263"/>
        <end position="344"/>
    </location>
</feature>
<name>A0A1Q3AWP9_CEPFO</name>
<dbReference type="STRING" id="3775.A0A1Q3AWP9"/>
<dbReference type="InterPro" id="IPR026960">
    <property type="entry name" value="RVT-Znf"/>
</dbReference>
<dbReference type="Proteomes" id="UP000187406">
    <property type="component" value="Unassembled WGS sequence"/>
</dbReference>
<dbReference type="PANTHER" id="PTHR33116:SF76">
    <property type="entry name" value="DUF4283 DOMAIN-CONTAINING PROTEIN"/>
    <property type="match status" value="1"/>
</dbReference>
<reference evidence="3" key="1">
    <citation type="submission" date="2016-04" db="EMBL/GenBank/DDBJ databases">
        <title>Cephalotus genome sequencing.</title>
        <authorList>
            <person name="Fukushima K."/>
            <person name="Hasebe M."/>
            <person name="Fang X."/>
        </authorList>
    </citation>
    <scope>NUCLEOTIDE SEQUENCE [LARGE SCALE GENOMIC DNA]</scope>
    <source>
        <strain evidence="3">cv. St1</strain>
    </source>
</reference>
<organism evidence="2 3">
    <name type="scientific">Cephalotus follicularis</name>
    <name type="common">Albany pitcher plant</name>
    <dbReference type="NCBI Taxonomy" id="3775"/>
    <lineage>
        <taxon>Eukaryota</taxon>
        <taxon>Viridiplantae</taxon>
        <taxon>Streptophyta</taxon>
        <taxon>Embryophyta</taxon>
        <taxon>Tracheophyta</taxon>
        <taxon>Spermatophyta</taxon>
        <taxon>Magnoliopsida</taxon>
        <taxon>eudicotyledons</taxon>
        <taxon>Gunneridae</taxon>
        <taxon>Pentapetalae</taxon>
        <taxon>rosids</taxon>
        <taxon>fabids</taxon>
        <taxon>Oxalidales</taxon>
        <taxon>Cephalotaceae</taxon>
        <taxon>Cephalotus</taxon>
    </lineage>
</organism>
<comment type="caution">
    <text evidence="2">The sequence shown here is derived from an EMBL/GenBank/DDBJ whole genome shotgun (WGS) entry which is preliminary data.</text>
</comment>
<evidence type="ECO:0000313" key="3">
    <source>
        <dbReference type="Proteomes" id="UP000187406"/>
    </source>
</evidence>
<dbReference type="PANTHER" id="PTHR33116">
    <property type="entry name" value="REVERSE TRANSCRIPTASE ZINC-BINDING DOMAIN-CONTAINING PROTEIN-RELATED-RELATED"/>
    <property type="match status" value="1"/>
</dbReference>
<accession>A0A1Q3AWP9</accession>
<dbReference type="EMBL" id="BDDD01000136">
    <property type="protein sequence ID" value="GAV60148.1"/>
    <property type="molecule type" value="Genomic_DNA"/>
</dbReference>
<dbReference type="InParanoid" id="A0A1Q3AWP9"/>
<evidence type="ECO:0000313" key="2">
    <source>
        <dbReference type="EMBL" id="GAV60148.1"/>
    </source>
</evidence>
<sequence>RREILQLVQFRERSLPVTYLGLPLITKRLSKVDCAPLIEKIMARANSWVSKSLSFVGRLQLIKATLASMQVFWCSMFNLPVSITMECERMLRNFLWGGNGQNHSVGKVKWSKVCKPMKEGGLDIKDMTSWNKALILKQKLNFWSIPSHGLHSWSWHQILLLQNTARAHLLYKCGKGDKFSLWYDPWFHGNSVHALYGHRVICDAGMVGSELLEEVIEGGRWSWPPRARPQRSRDLIEIQQKMQDIPISNASDCIFWQTDGQAFSTKTAWQAIRTQEDEVNWYRLVWHTLRIPKHAFCLWLTIRGAHKTRDKLLALGIVRSAGCVFNCREIEIDHMFFACPYTQKL</sequence>
<keyword evidence="3" id="KW-1185">Reference proteome</keyword>
<dbReference type="AlphaFoldDB" id="A0A1Q3AWP9"/>
<dbReference type="Pfam" id="PF13966">
    <property type="entry name" value="zf-RVT"/>
    <property type="match status" value="1"/>
</dbReference>
<evidence type="ECO:0000259" key="1">
    <source>
        <dbReference type="Pfam" id="PF13966"/>
    </source>
</evidence>
<feature type="non-terminal residue" evidence="2">
    <location>
        <position position="1"/>
    </location>
</feature>
<proteinExistence type="predicted"/>
<dbReference type="OrthoDB" id="1929473at2759"/>